<comment type="caution">
    <text evidence="2">The sequence shown here is derived from an EMBL/GenBank/DDBJ whole genome shotgun (WGS) entry which is preliminary data.</text>
</comment>
<dbReference type="GO" id="GO:0008757">
    <property type="term" value="F:S-adenosylmethionine-dependent methyltransferase activity"/>
    <property type="evidence" value="ECO:0007669"/>
    <property type="project" value="InterPro"/>
</dbReference>
<feature type="domain" description="Methyltransferase type 11" evidence="1">
    <location>
        <begin position="58"/>
        <end position="149"/>
    </location>
</feature>
<dbReference type="Proteomes" id="UP000233350">
    <property type="component" value="Unassembled WGS sequence"/>
</dbReference>
<reference evidence="2 3" key="1">
    <citation type="submission" date="2016-07" db="EMBL/GenBank/DDBJ databases">
        <title>Detection of Helicobacter winghamensis from caecal content of red fox (Vulpes vulpes).</title>
        <authorList>
            <person name="Zanoni R.G."/>
            <person name="Florio D."/>
            <person name="Caffara M."/>
            <person name="Renzi M."/>
            <person name="Parisi A."/>
            <person name="Pasquali F."/>
            <person name="Manfreda G."/>
        </authorList>
    </citation>
    <scope>NUCLEOTIDE SEQUENCE [LARGE SCALE GENOMIC DNA]</scope>
    <source>
        <strain evidence="2 3">295_13</strain>
    </source>
</reference>
<dbReference type="STRING" id="556267.HWAG_00272"/>
<name>A0A2N3PJ25_9HELI</name>
<dbReference type="RefSeq" id="WP_180322750.1">
    <property type="nucleotide sequence ID" value="NZ_CP063535.1"/>
</dbReference>
<dbReference type="SUPFAM" id="SSF53335">
    <property type="entry name" value="S-adenosyl-L-methionine-dependent methyltransferases"/>
    <property type="match status" value="1"/>
</dbReference>
<evidence type="ECO:0000259" key="1">
    <source>
        <dbReference type="Pfam" id="PF08241"/>
    </source>
</evidence>
<dbReference type="InterPro" id="IPR013216">
    <property type="entry name" value="Methyltransf_11"/>
</dbReference>
<accession>A0A2N3PJ25</accession>
<dbReference type="Gene3D" id="3.40.50.150">
    <property type="entry name" value="Vaccinia Virus protein VP39"/>
    <property type="match status" value="1"/>
</dbReference>
<dbReference type="CDD" id="cd02440">
    <property type="entry name" value="AdoMet_MTases"/>
    <property type="match status" value="1"/>
</dbReference>
<evidence type="ECO:0000313" key="3">
    <source>
        <dbReference type="Proteomes" id="UP000233350"/>
    </source>
</evidence>
<sequence length="222" mass="25244">MQTTNQWDTSFINGENSIFYPHNELLRFLNRFIKKQVAFKQFMPIYAPPPTDKSLKALDFGCGNGRQTLLLSEFEIEAYGVDISKTAIDQAQSLAKSLNLIANFLISNGTTLPFGDNFFDFSISCGVLNCMPLEIAIHFLNELARVTQKYCFLTLLGKSDSTLGYTMQDKSIFKPIMFRSTQENITEMLKHTPFTLKWGEKTVHSSLSNNLESTYFTLVLEK</sequence>
<protein>
    <recommendedName>
        <fullName evidence="1">Methyltransferase type 11 domain-containing protein</fullName>
    </recommendedName>
</protein>
<dbReference type="Pfam" id="PF08241">
    <property type="entry name" value="Methyltransf_11"/>
    <property type="match status" value="1"/>
</dbReference>
<keyword evidence="3" id="KW-1185">Reference proteome</keyword>
<evidence type="ECO:0000313" key="2">
    <source>
        <dbReference type="EMBL" id="PKT81044.1"/>
    </source>
</evidence>
<proteinExistence type="predicted"/>
<gene>
    <name evidence="2" type="ORF">BCM31_04470</name>
</gene>
<organism evidence="2 3">
    <name type="scientific">Helicobacter winghamensis</name>
    <dbReference type="NCBI Taxonomy" id="157268"/>
    <lineage>
        <taxon>Bacteria</taxon>
        <taxon>Pseudomonadati</taxon>
        <taxon>Campylobacterota</taxon>
        <taxon>Epsilonproteobacteria</taxon>
        <taxon>Campylobacterales</taxon>
        <taxon>Helicobacteraceae</taxon>
        <taxon>Helicobacter</taxon>
    </lineage>
</organism>
<dbReference type="InterPro" id="IPR029063">
    <property type="entry name" value="SAM-dependent_MTases_sf"/>
</dbReference>
<dbReference type="AlphaFoldDB" id="A0A2N3PJ25"/>
<dbReference type="EMBL" id="MBPK01000032">
    <property type="protein sequence ID" value="PKT81044.1"/>
    <property type="molecule type" value="Genomic_DNA"/>
</dbReference>